<evidence type="ECO:0000313" key="3">
    <source>
        <dbReference type="Proteomes" id="UP000297982"/>
    </source>
</evidence>
<dbReference type="Pfam" id="PF04260">
    <property type="entry name" value="DUF436"/>
    <property type="match status" value="1"/>
</dbReference>
<name>A0A4Z0GYA2_9BACI</name>
<dbReference type="PIRSF" id="PIRSF007510">
    <property type="entry name" value="UCP007510"/>
    <property type="match status" value="1"/>
</dbReference>
<sequence>MTDVAAIQTDVKQVVEQLVSSGTVKPGLFVVGCSTSEIAGERIGTSGSEAIAEVVYSELRELCNQTGTKLAFQCCEHLNRALVVERSVAEANHWTIVAAIPVPKAGGSMASYAYKQMQDPVLVERIEADGGLDIGDTLIGMHLKRVAVPLRLDQKSIGKAHITAAKTRPPLIGGARAVYETQQAEGSCD</sequence>
<dbReference type="AlphaFoldDB" id="A0A4Z0GYA2"/>
<dbReference type="HAMAP" id="MF_00800">
    <property type="entry name" value="UPF0340"/>
    <property type="match status" value="1"/>
</dbReference>
<evidence type="ECO:0000256" key="1">
    <source>
        <dbReference type="HAMAP-Rule" id="MF_00800"/>
    </source>
</evidence>
<keyword evidence="3" id="KW-1185">Reference proteome</keyword>
<organism evidence="2 3">
    <name type="scientific">Halobacillus salinus</name>
    <dbReference type="NCBI Taxonomy" id="192814"/>
    <lineage>
        <taxon>Bacteria</taxon>
        <taxon>Bacillati</taxon>
        <taxon>Bacillota</taxon>
        <taxon>Bacilli</taxon>
        <taxon>Bacillales</taxon>
        <taxon>Bacillaceae</taxon>
        <taxon>Halobacillus</taxon>
    </lineage>
</organism>
<dbReference type="InterPro" id="IPR028345">
    <property type="entry name" value="Antibiotic_NAT-like"/>
</dbReference>
<dbReference type="Gene3D" id="3.40.50.10360">
    <property type="entry name" value="Hypothetical protein TT1679"/>
    <property type="match status" value="1"/>
</dbReference>
<dbReference type="SUPFAM" id="SSF110710">
    <property type="entry name" value="TTHA0583/YokD-like"/>
    <property type="match status" value="1"/>
</dbReference>
<dbReference type="STRING" id="192814.GCA_900166575_03084"/>
<reference evidence="2 3" key="1">
    <citation type="journal article" date="2003" name="Int. J. Syst. Evol. Microbiol.">
        <title>Halobacillus salinus sp. nov., isolated from a salt lake on the coast of the East Sea in Korea.</title>
        <authorList>
            <person name="Yoon J.H."/>
            <person name="Kang K.H."/>
            <person name="Park Y.H."/>
        </authorList>
    </citation>
    <scope>NUCLEOTIDE SEQUENCE [LARGE SCALE GENOMIC DNA]</scope>
    <source>
        <strain evidence="2 3">HSL-3</strain>
    </source>
</reference>
<dbReference type="OrthoDB" id="9803187at2"/>
<protein>
    <recommendedName>
        <fullName evidence="1">UPF0340 protein E4663_15785</fullName>
    </recommendedName>
</protein>
<comment type="caution">
    <text evidence="2">The sequence shown here is derived from an EMBL/GenBank/DDBJ whole genome shotgun (WGS) entry which is preliminary data.</text>
</comment>
<gene>
    <name evidence="2" type="ORF">E4663_15785</name>
</gene>
<accession>A0A4Z0GYA2</accession>
<proteinExistence type="inferred from homology"/>
<dbReference type="Proteomes" id="UP000297982">
    <property type="component" value="Unassembled WGS sequence"/>
</dbReference>
<dbReference type="EMBL" id="SRJC01000005">
    <property type="protein sequence ID" value="TGB01615.1"/>
    <property type="molecule type" value="Genomic_DNA"/>
</dbReference>
<evidence type="ECO:0000313" key="2">
    <source>
        <dbReference type="EMBL" id="TGB01615.1"/>
    </source>
</evidence>
<comment type="similarity">
    <text evidence="1">Belongs to the UPF0340 family.</text>
</comment>
<dbReference type="InterPro" id="IPR006340">
    <property type="entry name" value="DUF436"/>
</dbReference>
<dbReference type="NCBIfam" id="TIGR01440">
    <property type="entry name" value="TIGR01440 family protein"/>
    <property type="match status" value="1"/>
</dbReference>